<sequence>MTTYKIDGAKFETMEELRSAMWSLYQDKMSPAAFEAYLIANIEEISPRKIAS</sequence>
<organism evidence="1 2">
    <name type="scientific">Turneriella parva (strain ATCC BAA-1111 / DSM 21527 / NCTC 11395 / H)</name>
    <name type="common">Leptospira parva</name>
    <dbReference type="NCBI Taxonomy" id="869212"/>
    <lineage>
        <taxon>Bacteria</taxon>
        <taxon>Pseudomonadati</taxon>
        <taxon>Spirochaetota</taxon>
        <taxon>Spirochaetia</taxon>
        <taxon>Leptospirales</taxon>
        <taxon>Leptospiraceae</taxon>
        <taxon>Turneriella</taxon>
    </lineage>
</organism>
<gene>
    <name evidence="1" type="ordered locus">Turpa_1431</name>
</gene>
<dbReference type="AlphaFoldDB" id="I4B472"/>
<accession>I4B472</accession>
<dbReference type="EMBL" id="CP002959">
    <property type="protein sequence ID" value="AFM12079.1"/>
    <property type="molecule type" value="Genomic_DNA"/>
</dbReference>
<name>I4B472_TURPD</name>
<dbReference type="HOGENOM" id="CLU_210964_0_0_12"/>
<protein>
    <submittedName>
        <fullName evidence="1">Uncharacterized protein</fullName>
    </submittedName>
</protein>
<keyword evidence="2" id="KW-1185">Reference proteome</keyword>
<dbReference type="STRING" id="869212.Turpa_1431"/>
<proteinExistence type="predicted"/>
<reference evidence="1 2" key="1">
    <citation type="submission" date="2012-06" db="EMBL/GenBank/DDBJ databases">
        <title>The complete chromosome of genome of Turneriella parva DSM 21527.</title>
        <authorList>
            <consortium name="US DOE Joint Genome Institute (JGI-PGF)"/>
            <person name="Lucas S."/>
            <person name="Han J."/>
            <person name="Lapidus A."/>
            <person name="Bruce D."/>
            <person name="Goodwin L."/>
            <person name="Pitluck S."/>
            <person name="Peters L."/>
            <person name="Kyrpides N."/>
            <person name="Mavromatis K."/>
            <person name="Ivanova N."/>
            <person name="Mikhailova N."/>
            <person name="Chertkov O."/>
            <person name="Detter J.C."/>
            <person name="Tapia R."/>
            <person name="Han C."/>
            <person name="Land M."/>
            <person name="Hauser L."/>
            <person name="Markowitz V."/>
            <person name="Cheng J.-F."/>
            <person name="Hugenholtz P."/>
            <person name="Woyke T."/>
            <person name="Wu D."/>
            <person name="Gronow S."/>
            <person name="Wellnitz S."/>
            <person name="Brambilla E."/>
            <person name="Klenk H.-P."/>
            <person name="Eisen J.A."/>
        </authorList>
    </citation>
    <scope>NUCLEOTIDE SEQUENCE [LARGE SCALE GENOMIC DNA]</scope>
    <source>
        <strain evidence="2">ATCC BAA-1111 / DSM 21527 / NCTC 11395 / H</strain>
    </source>
</reference>
<evidence type="ECO:0000313" key="2">
    <source>
        <dbReference type="Proteomes" id="UP000006048"/>
    </source>
</evidence>
<dbReference type="RefSeq" id="WP_014802593.1">
    <property type="nucleotide sequence ID" value="NC_018020.1"/>
</dbReference>
<evidence type="ECO:0000313" key="1">
    <source>
        <dbReference type="EMBL" id="AFM12079.1"/>
    </source>
</evidence>
<dbReference type="Proteomes" id="UP000006048">
    <property type="component" value="Chromosome"/>
</dbReference>
<dbReference type="KEGG" id="tpx:Turpa_1431"/>